<dbReference type="RefSeq" id="WP_006375249.1">
    <property type="nucleotide sequence ID" value="NZ_AEJB01000142.1"/>
</dbReference>
<dbReference type="PANTHER" id="PTHR30461:SF23">
    <property type="entry name" value="DNA RECOMBINASE-RELATED"/>
    <property type="match status" value="1"/>
</dbReference>
<feature type="domain" description="Recombinase" evidence="1">
    <location>
        <begin position="205"/>
        <end position="324"/>
    </location>
</feature>
<dbReference type="Pfam" id="PF00239">
    <property type="entry name" value="Resolvase"/>
    <property type="match status" value="1"/>
</dbReference>
<sequence length="555" mass="62573">MPGTSRSYLNPDLVKALSEGQTFEQWLGDRTPGIDYARISGDQAARSSRTAKTREKGVGIRHQHEGNDEVAAEHGIAIVRFYEDNDITAADPDILRPSFREMTRAILHRKVPEGFPVRAIVATEYERVWRLPEDYIRFRRAVISEPDGVFVERGKVFDIHSVEGNIVGLVNSGVSEGEVSKTRERILRNMRRRAQDGTTPGGRRRFGWLAQDPREGRPTNMVLSPDEAPYVRKMIDWALEGRAWKTIARDLNELGSVGASGKPWSGETVRQLLVNPVICGMRQMKGEIVKNARTGEPVMGKWETIATVEEWEAIRDLSKRRGSQRGMRLTNGGGKVPGTPESRARKYLFSGFLRCGAPRKDGKGICNAKMGGMRRPTRSNPDNCTYTCVSLDCGKTARSLQKVDEFLEEIMIRALEAEFKHAEVEKTPWEGEERLAALKTKKDSLESKWMEGVVSDDQLYRLTPQLEEQIEALEEDRREHAAMEVAKNTFSGWDRSKWAGMDLTQKRLAIGRIMDAAIILPIPEGRSKRAPFDADLIKVIHRESGSQQVRSHAHE</sequence>
<dbReference type="InterPro" id="IPR038109">
    <property type="entry name" value="DNA_bind_recomb_sf"/>
</dbReference>
<dbReference type="Gene3D" id="3.40.50.1390">
    <property type="entry name" value="Resolvase, N-terminal catalytic domain"/>
    <property type="match status" value="1"/>
</dbReference>
<gene>
    <name evidence="2" type="ORF">STRTUCAR8_06676</name>
</gene>
<dbReference type="PANTHER" id="PTHR30461">
    <property type="entry name" value="DNA-INVERTASE FROM LAMBDOID PROPHAGE"/>
    <property type="match status" value="1"/>
</dbReference>
<proteinExistence type="predicted"/>
<dbReference type="InterPro" id="IPR050639">
    <property type="entry name" value="SSR_resolvase"/>
</dbReference>
<dbReference type="Proteomes" id="UP000010931">
    <property type="component" value="Unassembled WGS sequence"/>
</dbReference>
<dbReference type="AlphaFoldDB" id="L7FFL5"/>
<protein>
    <submittedName>
        <fullName evidence="2">Resolvase, N-terminal domain protein</fullName>
    </submittedName>
</protein>
<evidence type="ECO:0000313" key="2">
    <source>
        <dbReference type="EMBL" id="ELP69480.1"/>
    </source>
</evidence>
<dbReference type="InterPro" id="IPR006119">
    <property type="entry name" value="Resolv_N"/>
</dbReference>
<keyword evidence="3" id="KW-1185">Reference proteome</keyword>
<dbReference type="GeneID" id="97400760"/>
<dbReference type="InterPro" id="IPR011109">
    <property type="entry name" value="DNA_bind_recombinase_dom"/>
</dbReference>
<organism evidence="2 3">
    <name type="scientific">Streptomyces turgidiscabies (strain Car8)</name>
    <dbReference type="NCBI Taxonomy" id="698760"/>
    <lineage>
        <taxon>Bacteria</taxon>
        <taxon>Bacillati</taxon>
        <taxon>Actinomycetota</taxon>
        <taxon>Actinomycetes</taxon>
        <taxon>Kitasatosporales</taxon>
        <taxon>Streptomycetaceae</taxon>
        <taxon>Streptomyces</taxon>
    </lineage>
</organism>
<dbReference type="STRING" id="85558.T45_02527"/>
<dbReference type="InterPro" id="IPR036162">
    <property type="entry name" value="Resolvase-like_N_sf"/>
</dbReference>
<reference evidence="2 3" key="1">
    <citation type="journal article" date="2011" name="Plasmid">
        <title>Streptomyces turgidiscabies Car8 contains a modular pathogenicity island that shares virulence genes with other actinobacterial plant pathogens.</title>
        <authorList>
            <person name="Huguet-Tapia J.C."/>
            <person name="Badger J.H."/>
            <person name="Loria R."/>
            <person name="Pettis G.S."/>
        </authorList>
    </citation>
    <scope>NUCLEOTIDE SEQUENCE [LARGE SCALE GENOMIC DNA]</scope>
    <source>
        <strain evidence="2 3">Car8</strain>
    </source>
</reference>
<accession>L7FFL5</accession>
<dbReference type="SMART" id="SM00857">
    <property type="entry name" value="Resolvase"/>
    <property type="match status" value="1"/>
</dbReference>
<dbReference type="EMBL" id="AEJB01000142">
    <property type="protein sequence ID" value="ELP69480.1"/>
    <property type="molecule type" value="Genomic_DNA"/>
</dbReference>
<dbReference type="GO" id="GO:0003677">
    <property type="term" value="F:DNA binding"/>
    <property type="evidence" value="ECO:0007669"/>
    <property type="project" value="InterPro"/>
</dbReference>
<comment type="caution">
    <text evidence="2">The sequence shown here is derived from an EMBL/GenBank/DDBJ whole genome shotgun (WGS) entry which is preliminary data.</text>
</comment>
<evidence type="ECO:0000313" key="3">
    <source>
        <dbReference type="Proteomes" id="UP000010931"/>
    </source>
</evidence>
<name>L7FFL5_STRT8</name>
<dbReference type="SUPFAM" id="SSF53041">
    <property type="entry name" value="Resolvase-like"/>
    <property type="match status" value="1"/>
</dbReference>
<dbReference type="Pfam" id="PF07508">
    <property type="entry name" value="Recombinase"/>
    <property type="match status" value="1"/>
</dbReference>
<dbReference type="GO" id="GO:0000150">
    <property type="term" value="F:DNA strand exchange activity"/>
    <property type="evidence" value="ECO:0007669"/>
    <property type="project" value="InterPro"/>
</dbReference>
<evidence type="ECO:0000259" key="1">
    <source>
        <dbReference type="PROSITE" id="PS51737"/>
    </source>
</evidence>
<dbReference type="PROSITE" id="PS51737">
    <property type="entry name" value="RECOMBINASE_DNA_BIND"/>
    <property type="match status" value="1"/>
</dbReference>
<dbReference type="Gene3D" id="3.90.1750.20">
    <property type="entry name" value="Putative Large Serine Recombinase, Chain B, Domain 2"/>
    <property type="match status" value="1"/>
</dbReference>
<dbReference type="PATRIC" id="fig|698760.3.peg.1843"/>